<keyword evidence="9" id="KW-1185">Reference proteome</keyword>
<dbReference type="AlphaFoldDB" id="A0A834TWY8"/>
<keyword evidence="3 6" id="KW-0256">Endoplasmic reticulum</keyword>
<protein>
    <recommendedName>
        <fullName evidence="6">Reticulon-like protein</fullName>
    </recommendedName>
</protein>
<keyword evidence="2 6" id="KW-0812">Transmembrane</keyword>
<keyword evidence="4 6" id="KW-1133">Transmembrane helix</keyword>
<dbReference type="Proteomes" id="UP000634136">
    <property type="component" value="Unassembled WGS sequence"/>
</dbReference>
<evidence type="ECO:0000259" key="7">
    <source>
        <dbReference type="PROSITE" id="PS50845"/>
    </source>
</evidence>
<dbReference type="PROSITE" id="PS50845">
    <property type="entry name" value="RETICULON"/>
    <property type="match status" value="1"/>
</dbReference>
<dbReference type="GO" id="GO:0005789">
    <property type="term" value="C:endoplasmic reticulum membrane"/>
    <property type="evidence" value="ECO:0007669"/>
    <property type="project" value="UniProtKB-SubCell"/>
</dbReference>
<feature type="transmembrane region" description="Helical" evidence="6">
    <location>
        <begin position="39"/>
        <end position="56"/>
    </location>
</feature>
<evidence type="ECO:0000313" key="8">
    <source>
        <dbReference type="EMBL" id="KAF7828762.1"/>
    </source>
</evidence>
<evidence type="ECO:0000256" key="2">
    <source>
        <dbReference type="ARBA" id="ARBA00022692"/>
    </source>
</evidence>
<evidence type="ECO:0000256" key="1">
    <source>
        <dbReference type="ARBA" id="ARBA00004477"/>
    </source>
</evidence>
<feature type="transmembrane region" description="Helical" evidence="6">
    <location>
        <begin position="62"/>
        <end position="81"/>
    </location>
</feature>
<dbReference type="PANTHER" id="PTHR10994:SF145">
    <property type="entry name" value="RETICULON-LIKE PROTEIN B13"/>
    <property type="match status" value="1"/>
</dbReference>
<dbReference type="GO" id="GO:0009617">
    <property type="term" value="P:response to bacterium"/>
    <property type="evidence" value="ECO:0007669"/>
    <property type="project" value="InterPro"/>
</dbReference>
<evidence type="ECO:0000256" key="6">
    <source>
        <dbReference type="RuleBase" id="RU363132"/>
    </source>
</evidence>
<comment type="caution">
    <text evidence="8">The sequence shown here is derived from an EMBL/GenBank/DDBJ whole genome shotgun (WGS) entry which is preliminary data.</text>
</comment>
<dbReference type="InterPro" id="IPR003388">
    <property type="entry name" value="Reticulon"/>
</dbReference>
<dbReference type="EMBL" id="JAAIUW010000006">
    <property type="protein sequence ID" value="KAF7828762.1"/>
    <property type="molecule type" value="Genomic_DNA"/>
</dbReference>
<keyword evidence="5 6" id="KW-0472">Membrane</keyword>
<comment type="subcellular location">
    <subcellularLocation>
        <location evidence="1 6">Endoplasmic reticulum membrane</location>
        <topology evidence="1 6">Multi-pass membrane protein</topology>
    </subcellularLocation>
</comment>
<evidence type="ECO:0000313" key="9">
    <source>
        <dbReference type="Proteomes" id="UP000634136"/>
    </source>
</evidence>
<feature type="domain" description="Reticulon" evidence="7">
    <location>
        <begin position="26"/>
        <end position="221"/>
    </location>
</feature>
<proteinExistence type="predicted"/>
<gene>
    <name evidence="8" type="ORF">G2W53_019926</name>
</gene>
<dbReference type="OrthoDB" id="567788at2759"/>
<evidence type="ECO:0000256" key="5">
    <source>
        <dbReference type="ARBA" id="ARBA00023136"/>
    </source>
</evidence>
<reference evidence="8" key="1">
    <citation type="submission" date="2020-09" db="EMBL/GenBank/DDBJ databases">
        <title>Genome-Enabled Discovery of Anthraquinone Biosynthesis in Senna tora.</title>
        <authorList>
            <person name="Kang S.-H."/>
            <person name="Pandey R.P."/>
            <person name="Lee C.-M."/>
            <person name="Sim J.-S."/>
            <person name="Jeong J.-T."/>
            <person name="Choi B.-S."/>
            <person name="Jung M."/>
            <person name="Ginzburg D."/>
            <person name="Zhao K."/>
            <person name="Won S.Y."/>
            <person name="Oh T.-J."/>
            <person name="Yu Y."/>
            <person name="Kim N.-H."/>
            <person name="Lee O.R."/>
            <person name="Lee T.-H."/>
            <person name="Bashyal P."/>
            <person name="Kim T.-S."/>
            <person name="Lee W.-H."/>
            <person name="Kawkins C."/>
            <person name="Kim C.-K."/>
            <person name="Kim J.S."/>
            <person name="Ahn B.O."/>
            <person name="Rhee S.Y."/>
            <person name="Sohng J.K."/>
        </authorList>
    </citation>
    <scope>NUCLEOTIDE SEQUENCE</scope>
    <source>
        <tissue evidence="8">Leaf</tissue>
    </source>
</reference>
<evidence type="ECO:0000256" key="4">
    <source>
        <dbReference type="ARBA" id="ARBA00022989"/>
    </source>
</evidence>
<feature type="transmembrane region" description="Helical" evidence="6">
    <location>
        <begin position="150"/>
        <end position="169"/>
    </location>
</feature>
<name>A0A834TWY8_9FABA</name>
<sequence length="221" mass="25414">MVSTLAERRTRGGGRANDRVVNYNIAKDIVLWRRRTQSATILIASTATWVLMQVYQFKFITLFSWLAIFLLASSFLCANMLRLLGKEPPSLSGFEMTEESAMQMAHTIKACSEEGIRLMFRLTTEEGWPLFLGLVAGLWSLSYIASKMDFLTFLYMGIIVSTTVPVIYVKNENRIKSLVEWLKAKSKRSYEIFDERAIQKIKTRVINESEMKKQNDEKKAE</sequence>
<organism evidence="8 9">
    <name type="scientific">Senna tora</name>
    <dbReference type="NCBI Taxonomy" id="362788"/>
    <lineage>
        <taxon>Eukaryota</taxon>
        <taxon>Viridiplantae</taxon>
        <taxon>Streptophyta</taxon>
        <taxon>Embryophyta</taxon>
        <taxon>Tracheophyta</taxon>
        <taxon>Spermatophyta</taxon>
        <taxon>Magnoliopsida</taxon>
        <taxon>eudicotyledons</taxon>
        <taxon>Gunneridae</taxon>
        <taxon>Pentapetalae</taxon>
        <taxon>rosids</taxon>
        <taxon>fabids</taxon>
        <taxon>Fabales</taxon>
        <taxon>Fabaceae</taxon>
        <taxon>Caesalpinioideae</taxon>
        <taxon>Cassia clade</taxon>
        <taxon>Senna</taxon>
    </lineage>
</organism>
<feature type="transmembrane region" description="Helical" evidence="6">
    <location>
        <begin position="127"/>
        <end position="144"/>
    </location>
</feature>
<dbReference type="InterPro" id="IPR045064">
    <property type="entry name" value="Reticulon-like"/>
</dbReference>
<evidence type="ECO:0000256" key="3">
    <source>
        <dbReference type="ARBA" id="ARBA00022824"/>
    </source>
</evidence>
<dbReference type="PANTHER" id="PTHR10994">
    <property type="entry name" value="RETICULON"/>
    <property type="match status" value="1"/>
</dbReference>
<accession>A0A834TWY8</accession>
<dbReference type="Pfam" id="PF02453">
    <property type="entry name" value="Reticulon"/>
    <property type="match status" value="1"/>
</dbReference>